<reference evidence="3 4" key="1">
    <citation type="submission" date="2019-03" db="EMBL/GenBank/DDBJ databases">
        <title>Nematode-trapping fungi genome.</title>
        <authorList>
            <person name="Vidal-Diez De Ulzurrun G."/>
        </authorList>
    </citation>
    <scope>NUCLEOTIDE SEQUENCE [LARGE SCALE GENOMIC DNA]</scope>
    <source>
        <strain evidence="3 4">TWF154</strain>
    </source>
</reference>
<dbReference type="GO" id="GO:0030248">
    <property type="term" value="F:cellulose binding"/>
    <property type="evidence" value="ECO:0007669"/>
    <property type="project" value="InterPro"/>
</dbReference>
<accession>A0A7C8K7K0</accession>
<feature type="domain" description="CBM1" evidence="2">
    <location>
        <begin position="245"/>
        <end position="264"/>
    </location>
</feature>
<evidence type="ECO:0000313" key="3">
    <source>
        <dbReference type="EMBL" id="TGJ69694.1"/>
    </source>
</evidence>
<sequence length="315" mass="33586">MLFNYKGELLWIILFQSVVTTGYTPYKKPGGENVGDPGGPRGRRDLSGLGSLHDISFLPGLDAVARLERRQEPSCTCPPQADVFYPMNTTSSYMATPYGSCDIAVATSYLCPIDYYCACQPSASGMCLPTALETISACTSYTGPTTRSSVTRWFFASVPTNLADVSGQCGGSTQTQITSFWASTMTLCPVTQACVCETSGSYSKCVDNHALPARGTACPADPCSTIKQEFIVSLPPPHATAKLGERCGGKCWRGPTNCPSGASCFTETSPTPGAYAECATANPGSRLRARSNERFDIEGINVPVKARAIATRIYF</sequence>
<dbReference type="InterPro" id="IPR000254">
    <property type="entry name" value="CBD"/>
</dbReference>
<evidence type="ECO:0000259" key="2">
    <source>
        <dbReference type="Pfam" id="PF00734"/>
    </source>
</evidence>
<keyword evidence="1" id="KW-0732">Signal</keyword>
<dbReference type="Proteomes" id="UP000297595">
    <property type="component" value="Unassembled WGS sequence"/>
</dbReference>
<dbReference type="Pfam" id="PF00734">
    <property type="entry name" value="CBM_1"/>
    <property type="match status" value="1"/>
</dbReference>
<proteinExistence type="predicted"/>
<comment type="caution">
    <text evidence="3">The sequence shown here is derived from an EMBL/GenBank/DDBJ whole genome shotgun (WGS) entry which is preliminary data.</text>
</comment>
<organism evidence="3 4">
    <name type="scientific">Orbilia oligospora</name>
    <name type="common">Nematode-trapping fungus</name>
    <name type="synonym">Arthrobotrys oligospora</name>
    <dbReference type="NCBI Taxonomy" id="2813651"/>
    <lineage>
        <taxon>Eukaryota</taxon>
        <taxon>Fungi</taxon>
        <taxon>Dikarya</taxon>
        <taxon>Ascomycota</taxon>
        <taxon>Pezizomycotina</taxon>
        <taxon>Orbiliomycetes</taxon>
        <taxon>Orbiliales</taxon>
        <taxon>Orbiliaceae</taxon>
        <taxon>Orbilia</taxon>
    </lineage>
</organism>
<dbReference type="GO" id="GO:0005576">
    <property type="term" value="C:extracellular region"/>
    <property type="evidence" value="ECO:0007669"/>
    <property type="project" value="InterPro"/>
</dbReference>
<dbReference type="OrthoDB" id="5286923at2759"/>
<protein>
    <recommendedName>
        <fullName evidence="2">CBM1 domain-containing protein</fullName>
    </recommendedName>
</protein>
<dbReference type="AlphaFoldDB" id="A0A7C8K7K0"/>
<dbReference type="EMBL" id="SOZJ01000003">
    <property type="protein sequence ID" value="TGJ69694.1"/>
    <property type="molecule type" value="Genomic_DNA"/>
</dbReference>
<evidence type="ECO:0000256" key="1">
    <source>
        <dbReference type="ARBA" id="ARBA00022729"/>
    </source>
</evidence>
<dbReference type="GO" id="GO:0005975">
    <property type="term" value="P:carbohydrate metabolic process"/>
    <property type="evidence" value="ECO:0007669"/>
    <property type="project" value="InterPro"/>
</dbReference>
<evidence type="ECO:0000313" key="4">
    <source>
        <dbReference type="Proteomes" id="UP000297595"/>
    </source>
</evidence>
<name>A0A7C8K7K0_ORBOL</name>
<gene>
    <name evidence="3" type="ORF">EYR41_005716</name>
</gene>